<dbReference type="Proteomes" id="UP001066276">
    <property type="component" value="Chromosome 8"/>
</dbReference>
<dbReference type="AlphaFoldDB" id="A0AAV7NDF0"/>
<keyword evidence="3" id="KW-1185">Reference proteome</keyword>
<evidence type="ECO:0000313" key="3">
    <source>
        <dbReference type="Proteomes" id="UP001066276"/>
    </source>
</evidence>
<dbReference type="EMBL" id="JANPWB010000012">
    <property type="protein sequence ID" value="KAJ1114081.1"/>
    <property type="molecule type" value="Genomic_DNA"/>
</dbReference>
<proteinExistence type="predicted"/>
<accession>A0AAV7NDF0</accession>
<keyword evidence="1" id="KW-0472">Membrane</keyword>
<comment type="caution">
    <text evidence="2">The sequence shown here is derived from an EMBL/GenBank/DDBJ whole genome shotgun (WGS) entry which is preliminary data.</text>
</comment>
<reference evidence="2" key="1">
    <citation type="journal article" date="2022" name="bioRxiv">
        <title>Sequencing and chromosome-scale assembly of the giantPleurodeles waltlgenome.</title>
        <authorList>
            <person name="Brown T."/>
            <person name="Elewa A."/>
            <person name="Iarovenko S."/>
            <person name="Subramanian E."/>
            <person name="Araus A.J."/>
            <person name="Petzold A."/>
            <person name="Susuki M."/>
            <person name="Suzuki K.-i.T."/>
            <person name="Hayashi T."/>
            <person name="Toyoda A."/>
            <person name="Oliveira C."/>
            <person name="Osipova E."/>
            <person name="Leigh N.D."/>
            <person name="Simon A."/>
            <person name="Yun M.H."/>
        </authorList>
    </citation>
    <scope>NUCLEOTIDE SEQUENCE</scope>
    <source>
        <strain evidence="2">20211129_DDA</strain>
        <tissue evidence="2">Liver</tissue>
    </source>
</reference>
<organism evidence="2 3">
    <name type="scientific">Pleurodeles waltl</name>
    <name type="common">Iberian ribbed newt</name>
    <dbReference type="NCBI Taxonomy" id="8319"/>
    <lineage>
        <taxon>Eukaryota</taxon>
        <taxon>Metazoa</taxon>
        <taxon>Chordata</taxon>
        <taxon>Craniata</taxon>
        <taxon>Vertebrata</taxon>
        <taxon>Euteleostomi</taxon>
        <taxon>Amphibia</taxon>
        <taxon>Batrachia</taxon>
        <taxon>Caudata</taxon>
        <taxon>Salamandroidea</taxon>
        <taxon>Salamandridae</taxon>
        <taxon>Pleurodelinae</taxon>
        <taxon>Pleurodeles</taxon>
    </lineage>
</organism>
<keyword evidence="1" id="KW-1133">Transmembrane helix</keyword>
<name>A0AAV7NDF0_PLEWA</name>
<feature type="transmembrane region" description="Helical" evidence="1">
    <location>
        <begin position="31"/>
        <end position="49"/>
    </location>
</feature>
<evidence type="ECO:0000313" key="2">
    <source>
        <dbReference type="EMBL" id="KAJ1114081.1"/>
    </source>
</evidence>
<keyword evidence="1" id="KW-0812">Transmembrane</keyword>
<gene>
    <name evidence="2" type="ORF">NDU88_002320</name>
</gene>
<evidence type="ECO:0000256" key="1">
    <source>
        <dbReference type="SAM" id="Phobius"/>
    </source>
</evidence>
<protein>
    <submittedName>
        <fullName evidence="2">Uncharacterized protein</fullName>
    </submittedName>
</protein>
<sequence>MSINVKHLTDWLSLLSLVGWAGHVYRFRLEGPDLVLVFFLGAMVVALAFRPGNAAWQHCLEPLVCSSRMKLEAQSKKFGLKKSFVGRQEVCER</sequence>